<gene>
    <name evidence="1" type="ORF">F5983_18300</name>
</gene>
<comment type="caution">
    <text evidence="1">The sequence shown here is derived from an EMBL/GenBank/DDBJ whole genome shotgun (WGS) entry which is preliminary data.</text>
</comment>
<accession>A0A5N5EQZ1</accession>
<evidence type="ECO:0000313" key="2">
    <source>
        <dbReference type="Proteomes" id="UP000326907"/>
    </source>
</evidence>
<keyword evidence="2" id="KW-1185">Reference proteome</keyword>
<evidence type="ECO:0000313" key="1">
    <source>
        <dbReference type="EMBL" id="KAB2591112.1"/>
    </source>
</evidence>
<dbReference type="AlphaFoldDB" id="A0A5N5EQZ1"/>
<dbReference type="EMBL" id="VYUA01000015">
    <property type="protein sequence ID" value="KAB2591112.1"/>
    <property type="molecule type" value="Genomic_DNA"/>
</dbReference>
<dbReference type="RefSeq" id="WP_151511296.1">
    <property type="nucleotide sequence ID" value="NZ_JBMVCA010000013.1"/>
</dbReference>
<reference evidence="1 2" key="1">
    <citation type="submission" date="2019-09" db="EMBL/GenBank/DDBJ databases">
        <authorList>
            <person name="Liu P."/>
        </authorList>
    </citation>
    <scope>NUCLEOTIDE SEQUENCE [LARGE SCALE GENOMIC DNA]</scope>
    <source>
        <strain evidence="1 2">TRM68085</strain>
    </source>
</reference>
<name>A0A5N5EQZ1_9ACTN</name>
<organism evidence="1 2">
    <name type="scientific">Streptomyces arboris</name>
    <dbReference type="NCBI Taxonomy" id="2600619"/>
    <lineage>
        <taxon>Bacteria</taxon>
        <taxon>Bacillati</taxon>
        <taxon>Actinomycetota</taxon>
        <taxon>Actinomycetes</taxon>
        <taxon>Kitasatosporales</taxon>
        <taxon>Streptomycetaceae</taxon>
        <taxon>Streptomyces</taxon>
    </lineage>
</organism>
<dbReference type="Proteomes" id="UP000326907">
    <property type="component" value="Unassembled WGS sequence"/>
</dbReference>
<sequence length="76" mass="8200">MAHGQVGAELAEEDRDAACELLRSGTCHDDPPALAARWASYAAHPLRPTRSRAVAELITDLARRADTPPRLRGAAR</sequence>
<protein>
    <submittedName>
        <fullName evidence="1">Uncharacterized protein</fullName>
    </submittedName>
</protein>
<proteinExistence type="predicted"/>